<evidence type="ECO:0000256" key="3">
    <source>
        <dbReference type="ARBA" id="ARBA00048461"/>
    </source>
</evidence>
<gene>
    <name evidence="6" type="ORF">ASPVEDRAFT_152295</name>
</gene>
<sequence length="411" mass="44929">MARSEDTKAQKTSNKVEQFFKKNILLNRRPIRPSRKILAASGAVPSSKSAASSQHASGTSRATAAASKFLETVLATADPMDVTQESISDQYRLRVEKLPISKIEETDEVDEFKASNDTWRLIELAAERSVAAYSDSPDSGSGLSVFELEPRGDSKRVLATIKGTVLVVSIRGTMSKMDWMVNGNGEAVSAQNLGDPAARYHKGYLTVAEAMQGQLAEEIHSAVTTLYTQRELPGDMELLFTGHSAGGAMAQLFYAMAMESSHRDIATIVQHFQQVHCIVFGAPPIITIPIPRPRSAPFVLGKFLSIVNEEDPVPLLQASYLPAMIEVFVLSPKQLAAKYPDGFTVPDPVFRASGPCVVLRDIKRSDLDKTVLDAVEIRGEVLERKLFGNIAAHGKEEYLNRCKMLRSSMSS</sequence>
<dbReference type="STRING" id="1036611.A0A1L9PQS2"/>
<dbReference type="PANTHER" id="PTHR45856:SF24">
    <property type="entry name" value="FUNGAL LIPASE-LIKE DOMAIN-CONTAINING PROTEIN"/>
    <property type="match status" value="1"/>
</dbReference>
<dbReference type="AlphaFoldDB" id="A0A1L9PQS2"/>
<evidence type="ECO:0000313" key="6">
    <source>
        <dbReference type="EMBL" id="OJJ03853.1"/>
    </source>
</evidence>
<feature type="domain" description="Fungal lipase-type" evidence="5">
    <location>
        <begin position="167"/>
        <end position="317"/>
    </location>
</feature>
<protein>
    <recommendedName>
        <fullName evidence="5">Fungal lipase-type domain-containing protein</fullName>
    </recommendedName>
</protein>
<dbReference type="Gene3D" id="3.40.50.1820">
    <property type="entry name" value="alpha/beta hydrolase"/>
    <property type="match status" value="1"/>
</dbReference>
<evidence type="ECO:0000259" key="5">
    <source>
        <dbReference type="Pfam" id="PF01764"/>
    </source>
</evidence>
<dbReference type="CDD" id="cd00519">
    <property type="entry name" value="Lipase_3"/>
    <property type="match status" value="1"/>
</dbReference>
<dbReference type="InterPro" id="IPR051218">
    <property type="entry name" value="Sec_MonoDiacylglyc_Lipase"/>
</dbReference>
<dbReference type="Proteomes" id="UP000184073">
    <property type="component" value="Unassembled WGS sequence"/>
</dbReference>
<dbReference type="GeneID" id="63723803"/>
<evidence type="ECO:0000256" key="2">
    <source>
        <dbReference type="ARBA" id="ARBA00047591"/>
    </source>
</evidence>
<dbReference type="SUPFAM" id="SSF53474">
    <property type="entry name" value="alpha/beta-Hydrolases"/>
    <property type="match status" value="1"/>
</dbReference>
<dbReference type="InterPro" id="IPR002921">
    <property type="entry name" value="Fungal_lipase-type"/>
</dbReference>
<organism evidence="6 7">
    <name type="scientific">Aspergillus versicolor CBS 583.65</name>
    <dbReference type="NCBI Taxonomy" id="1036611"/>
    <lineage>
        <taxon>Eukaryota</taxon>
        <taxon>Fungi</taxon>
        <taxon>Dikarya</taxon>
        <taxon>Ascomycota</taxon>
        <taxon>Pezizomycotina</taxon>
        <taxon>Eurotiomycetes</taxon>
        <taxon>Eurotiomycetidae</taxon>
        <taxon>Eurotiales</taxon>
        <taxon>Aspergillaceae</taxon>
        <taxon>Aspergillus</taxon>
        <taxon>Aspergillus subgen. Nidulantes</taxon>
    </lineage>
</organism>
<name>A0A1L9PQS2_ASPVE</name>
<dbReference type="GO" id="GO:0006629">
    <property type="term" value="P:lipid metabolic process"/>
    <property type="evidence" value="ECO:0007669"/>
    <property type="project" value="InterPro"/>
</dbReference>
<dbReference type="RefSeq" id="XP_040669615.1">
    <property type="nucleotide sequence ID" value="XM_040808292.1"/>
</dbReference>
<keyword evidence="7" id="KW-1185">Reference proteome</keyword>
<reference evidence="7" key="1">
    <citation type="journal article" date="2017" name="Genome Biol.">
        <title>Comparative genomics reveals high biological diversity and specific adaptations in the industrially and medically important fungal genus Aspergillus.</title>
        <authorList>
            <person name="de Vries R.P."/>
            <person name="Riley R."/>
            <person name="Wiebenga A."/>
            <person name="Aguilar-Osorio G."/>
            <person name="Amillis S."/>
            <person name="Uchima C.A."/>
            <person name="Anderluh G."/>
            <person name="Asadollahi M."/>
            <person name="Askin M."/>
            <person name="Barry K."/>
            <person name="Battaglia E."/>
            <person name="Bayram O."/>
            <person name="Benocci T."/>
            <person name="Braus-Stromeyer S.A."/>
            <person name="Caldana C."/>
            <person name="Canovas D."/>
            <person name="Cerqueira G.C."/>
            <person name="Chen F."/>
            <person name="Chen W."/>
            <person name="Choi C."/>
            <person name="Clum A."/>
            <person name="Dos Santos R.A."/>
            <person name="Damasio A.R."/>
            <person name="Diallinas G."/>
            <person name="Emri T."/>
            <person name="Fekete E."/>
            <person name="Flipphi M."/>
            <person name="Freyberg S."/>
            <person name="Gallo A."/>
            <person name="Gournas C."/>
            <person name="Habgood R."/>
            <person name="Hainaut M."/>
            <person name="Harispe M.L."/>
            <person name="Henrissat B."/>
            <person name="Hilden K.S."/>
            <person name="Hope R."/>
            <person name="Hossain A."/>
            <person name="Karabika E."/>
            <person name="Karaffa L."/>
            <person name="Karanyi Z."/>
            <person name="Krasevec N."/>
            <person name="Kuo A."/>
            <person name="Kusch H."/>
            <person name="LaButti K."/>
            <person name="Lagendijk E.L."/>
            <person name="Lapidus A."/>
            <person name="Levasseur A."/>
            <person name="Lindquist E."/>
            <person name="Lipzen A."/>
            <person name="Logrieco A.F."/>
            <person name="MacCabe A."/>
            <person name="Maekelae M.R."/>
            <person name="Malavazi I."/>
            <person name="Melin P."/>
            <person name="Meyer V."/>
            <person name="Mielnichuk N."/>
            <person name="Miskei M."/>
            <person name="Molnar A.P."/>
            <person name="Mule G."/>
            <person name="Ngan C.Y."/>
            <person name="Orejas M."/>
            <person name="Orosz E."/>
            <person name="Ouedraogo J.P."/>
            <person name="Overkamp K.M."/>
            <person name="Park H.-S."/>
            <person name="Perrone G."/>
            <person name="Piumi F."/>
            <person name="Punt P.J."/>
            <person name="Ram A.F."/>
            <person name="Ramon A."/>
            <person name="Rauscher S."/>
            <person name="Record E."/>
            <person name="Riano-Pachon D.M."/>
            <person name="Robert V."/>
            <person name="Roehrig J."/>
            <person name="Ruller R."/>
            <person name="Salamov A."/>
            <person name="Salih N.S."/>
            <person name="Samson R.A."/>
            <person name="Sandor E."/>
            <person name="Sanguinetti M."/>
            <person name="Schuetze T."/>
            <person name="Sepcic K."/>
            <person name="Shelest E."/>
            <person name="Sherlock G."/>
            <person name="Sophianopoulou V."/>
            <person name="Squina F.M."/>
            <person name="Sun H."/>
            <person name="Susca A."/>
            <person name="Todd R.B."/>
            <person name="Tsang A."/>
            <person name="Unkles S.E."/>
            <person name="van de Wiele N."/>
            <person name="van Rossen-Uffink D."/>
            <person name="Oliveira J.V."/>
            <person name="Vesth T.C."/>
            <person name="Visser J."/>
            <person name="Yu J.-H."/>
            <person name="Zhou M."/>
            <person name="Andersen M.R."/>
            <person name="Archer D.B."/>
            <person name="Baker S.E."/>
            <person name="Benoit I."/>
            <person name="Brakhage A.A."/>
            <person name="Braus G.H."/>
            <person name="Fischer R."/>
            <person name="Frisvad J.C."/>
            <person name="Goldman G.H."/>
            <person name="Houbraken J."/>
            <person name="Oakley B."/>
            <person name="Pocsi I."/>
            <person name="Scazzocchio C."/>
            <person name="Seiboth B."/>
            <person name="vanKuyk P.A."/>
            <person name="Wortman J."/>
            <person name="Dyer P.S."/>
            <person name="Grigoriev I.V."/>
        </authorList>
    </citation>
    <scope>NUCLEOTIDE SEQUENCE [LARGE SCALE GENOMIC DNA]</scope>
    <source>
        <strain evidence="7">CBS 583.65</strain>
    </source>
</reference>
<dbReference type="VEuPathDB" id="FungiDB:ASPVEDRAFT_152295"/>
<dbReference type="OrthoDB" id="438440at2759"/>
<feature type="compositionally biased region" description="Low complexity" evidence="4">
    <location>
        <begin position="39"/>
        <end position="59"/>
    </location>
</feature>
<proteinExistence type="inferred from homology"/>
<evidence type="ECO:0000313" key="7">
    <source>
        <dbReference type="Proteomes" id="UP000184073"/>
    </source>
</evidence>
<evidence type="ECO:0000256" key="4">
    <source>
        <dbReference type="SAM" id="MobiDB-lite"/>
    </source>
</evidence>
<dbReference type="InterPro" id="IPR029058">
    <property type="entry name" value="AB_hydrolase_fold"/>
</dbReference>
<comment type="catalytic activity">
    <reaction evidence="2">
        <text>a diacylglycerol + H2O = a monoacylglycerol + a fatty acid + H(+)</text>
        <dbReference type="Rhea" id="RHEA:32731"/>
        <dbReference type="ChEBI" id="CHEBI:15377"/>
        <dbReference type="ChEBI" id="CHEBI:15378"/>
        <dbReference type="ChEBI" id="CHEBI:17408"/>
        <dbReference type="ChEBI" id="CHEBI:18035"/>
        <dbReference type="ChEBI" id="CHEBI:28868"/>
    </reaction>
</comment>
<accession>A0A1L9PQS2</accession>
<evidence type="ECO:0000256" key="1">
    <source>
        <dbReference type="ARBA" id="ARBA00043996"/>
    </source>
</evidence>
<dbReference type="PANTHER" id="PTHR45856">
    <property type="entry name" value="ALPHA/BETA-HYDROLASES SUPERFAMILY PROTEIN"/>
    <property type="match status" value="1"/>
</dbReference>
<feature type="region of interest" description="Disordered" evidence="4">
    <location>
        <begin position="36"/>
        <end position="59"/>
    </location>
</feature>
<dbReference type="EMBL" id="KV878131">
    <property type="protein sequence ID" value="OJJ03853.1"/>
    <property type="molecule type" value="Genomic_DNA"/>
</dbReference>
<dbReference type="Pfam" id="PF01764">
    <property type="entry name" value="Lipase_3"/>
    <property type="match status" value="1"/>
</dbReference>
<comment type="similarity">
    <text evidence="1">Belongs to the AB hydrolase superfamily. Lipase family. Class 3 subfamily.</text>
</comment>
<comment type="catalytic activity">
    <reaction evidence="3">
        <text>a monoacylglycerol + H2O = glycerol + a fatty acid + H(+)</text>
        <dbReference type="Rhea" id="RHEA:15245"/>
        <dbReference type="ChEBI" id="CHEBI:15377"/>
        <dbReference type="ChEBI" id="CHEBI:15378"/>
        <dbReference type="ChEBI" id="CHEBI:17408"/>
        <dbReference type="ChEBI" id="CHEBI:17754"/>
        <dbReference type="ChEBI" id="CHEBI:28868"/>
    </reaction>
</comment>